<keyword evidence="2 7" id="KW-0813">Transport</keyword>
<evidence type="ECO:0000256" key="4">
    <source>
        <dbReference type="ARBA" id="ARBA00022692"/>
    </source>
</evidence>
<organism evidence="9 10">
    <name type="scientific">Streptomonospora mangrovi</name>
    <dbReference type="NCBI Taxonomy" id="2883123"/>
    <lineage>
        <taxon>Bacteria</taxon>
        <taxon>Bacillati</taxon>
        <taxon>Actinomycetota</taxon>
        <taxon>Actinomycetes</taxon>
        <taxon>Streptosporangiales</taxon>
        <taxon>Nocardiopsidaceae</taxon>
        <taxon>Streptomonospora</taxon>
    </lineage>
</organism>
<comment type="similarity">
    <text evidence="7">Belongs to the binding-protein-dependent transport system permease family.</text>
</comment>
<feature type="transmembrane region" description="Helical" evidence="7">
    <location>
        <begin position="264"/>
        <end position="290"/>
    </location>
</feature>
<name>A0A9X3NKT5_9ACTN</name>
<evidence type="ECO:0000256" key="6">
    <source>
        <dbReference type="ARBA" id="ARBA00023136"/>
    </source>
</evidence>
<evidence type="ECO:0000256" key="7">
    <source>
        <dbReference type="RuleBase" id="RU363032"/>
    </source>
</evidence>
<feature type="transmembrane region" description="Helical" evidence="7">
    <location>
        <begin position="375"/>
        <end position="392"/>
    </location>
</feature>
<gene>
    <name evidence="9" type="ORF">LG943_10860</name>
</gene>
<dbReference type="GO" id="GO:0005275">
    <property type="term" value="F:amine transmembrane transporter activity"/>
    <property type="evidence" value="ECO:0007669"/>
    <property type="project" value="TreeGrafter"/>
</dbReference>
<dbReference type="SUPFAM" id="SSF161098">
    <property type="entry name" value="MetI-like"/>
    <property type="match status" value="1"/>
</dbReference>
<dbReference type="GO" id="GO:0015226">
    <property type="term" value="F:carnitine transmembrane transporter activity"/>
    <property type="evidence" value="ECO:0007669"/>
    <property type="project" value="TreeGrafter"/>
</dbReference>
<evidence type="ECO:0000259" key="8">
    <source>
        <dbReference type="PROSITE" id="PS50928"/>
    </source>
</evidence>
<keyword evidence="5 7" id="KW-1133">Transmembrane helix</keyword>
<dbReference type="FunFam" id="1.10.3720.10:FF:000001">
    <property type="entry name" value="Glycine betaine ABC transporter, permease"/>
    <property type="match status" value="1"/>
</dbReference>
<comment type="subcellular location">
    <subcellularLocation>
        <location evidence="7">Cell membrane</location>
        <topology evidence="7">Multi-pass membrane protein</topology>
    </subcellularLocation>
    <subcellularLocation>
        <location evidence="1">Membrane</location>
        <topology evidence="1">Multi-pass membrane protein</topology>
    </subcellularLocation>
</comment>
<sequence length="413" mass="43290">MSATTLTVTVPRVPVGDTFDAAINWLRANFEPVFDFVGMVIDLCVETLFHLFAMTSATQFTLIAAAVVGGALLVRRHRVPTLVAVAVWAGFYVAELAGGLVATAISSLPAPLFLWAMNLFGSSYVYPPLVLALLLLAALVAIAFAVGRDRRLWIIAAVSPVVLLAVLALHFIAGVQLSLLVAPLLVLLALFVAGWRVALFSALGFLLIISMEKWDNAMSSLALILVATVVAVAVSLPIGILAAQNDRVSAVVKPVLDFMQTLPAFVYLLPAIAFFSIGTVPGVIATVIFAMPPGVRLTELGIRQVDKELVEAGEAFGAPDSQILRRIQLPLALATIMAGVNQIIMLSLSMVVIAGMVGAGGLGNDVYTGIAQGNVPVGFEGGIAVVVLAIFLDRLTGAVTRFSPAARAQRAAA</sequence>
<evidence type="ECO:0000313" key="10">
    <source>
        <dbReference type="Proteomes" id="UP001140076"/>
    </source>
</evidence>
<comment type="caution">
    <text evidence="9">The sequence shown here is derived from an EMBL/GenBank/DDBJ whole genome shotgun (WGS) entry which is preliminary data.</text>
</comment>
<feature type="transmembrane region" description="Helical" evidence="7">
    <location>
        <begin position="125"/>
        <end position="145"/>
    </location>
</feature>
<feature type="transmembrane region" description="Helical" evidence="7">
    <location>
        <begin position="152"/>
        <end position="173"/>
    </location>
</feature>
<feature type="transmembrane region" description="Helical" evidence="7">
    <location>
        <begin position="48"/>
        <end position="74"/>
    </location>
</feature>
<dbReference type="PANTHER" id="PTHR47737">
    <property type="entry name" value="GLYCINE BETAINE/PROLINE BETAINE TRANSPORT SYSTEM PERMEASE PROTEIN PROW"/>
    <property type="match status" value="1"/>
</dbReference>
<dbReference type="Pfam" id="PF00528">
    <property type="entry name" value="BPD_transp_1"/>
    <property type="match status" value="1"/>
</dbReference>
<feature type="transmembrane region" description="Helical" evidence="7">
    <location>
        <begin position="331"/>
        <end position="355"/>
    </location>
</feature>
<protein>
    <submittedName>
        <fullName evidence="9">ABC transporter permease subunit</fullName>
    </submittedName>
</protein>
<evidence type="ECO:0000256" key="5">
    <source>
        <dbReference type="ARBA" id="ARBA00022989"/>
    </source>
</evidence>
<keyword evidence="6 7" id="KW-0472">Membrane</keyword>
<accession>A0A9X3NKT5</accession>
<dbReference type="GO" id="GO:0015871">
    <property type="term" value="P:choline transport"/>
    <property type="evidence" value="ECO:0007669"/>
    <property type="project" value="TreeGrafter"/>
</dbReference>
<reference evidence="9" key="1">
    <citation type="submission" date="2021-10" db="EMBL/GenBank/DDBJ databases">
        <title>Streptomonospora sp. nov., isolated from mangrove soil.</title>
        <authorList>
            <person name="Chen X."/>
            <person name="Ge X."/>
            <person name="Liu W."/>
        </authorList>
    </citation>
    <scope>NUCLEOTIDE SEQUENCE</scope>
    <source>
        <strain evidence="9">S1-112</strain>
    </source>
</reference>
<feature type="transmembrane region" description="Helical" evidence="7">
    <location>
        <begin position="81"/>
        <end position="105"/>
    </location>
</feature>
<dbReference type="PANTHER" id="PTHR47737:SF1">
    <property type="entry name" value="GLYCINE BETAINE_PROLINE BETAINE TRANSPORT SYSTEM PERMEASE PROTEIN PROW"/>
    <property type="match status" value="1"/>
</dbReference>
<dbReference type="InterPro" id="IPR000515">
    <property type="entry name" value="MetI-like"/>
</dbReference>
<keyword evidence="3" id="KW-1003">Cell membrane</keyword>
<dbReference type="InterPro" id="IPR035906">
    <property type="entry name" value="MetI-like_sf"/>
</dbReference>
<feature type="domain" description="ABC transmembrane type-1" evidence="8">
    <location>
        <begin position="217"/>
        <end position="396"/>
    </location>
</feature>
<dbReference type="RefSeq" id="WP_270072094.1">
    <property type="nucleotide sequence ID" value="NZ_JAJAQC010000015.1"/>
</dbReference>
<evidence type="ECO:0000256" key="1">
    <source>
        <dbReference type="ARBA" id="ARBA00004141"/>
    </source>
</evidence>
<dbReference type="AlphaFoldDB" id="A0A9X3NKT5"/>
<evidence type="ECO:0000313" key="9">
    <source>
        <dbReference type="EMBL" id="MDA0564820.1"/>
    </source>
</evidence>
<feature type="transmembrane region" description="Helical" evidence="7">
    <location>
        <begin position="221"/>
        <end position="244"/>
    </location>
</feature>
<evidence type="ECO:0000256" key="3">
    <source>
        <dbReference type="ARBA" id="ARBA00022475"/>
    </source>
</evidence>
<dbReference type="CDD" id="cd06261">
    <property type="entry name" value="TM_PBP2"/>
    <property type="match status" value="1"/>
</dbReference>
<dbReference type="PROSITE" id="PS50928">
    <property type="entry name" value="ABC_TM1"/>
    <property type="match status" value="1"/>
</dbReference>
<dbReference type="GO" id="GO:0043190">
    <property type="term" value="C:ATP-binding cassette (ABC) transporter complex"/>
    <property type="evidence" value="ECO:0007669"/>
    <property type="project" value="TreeGrafter"/>
</dbReference>
<dbReference type="Gene3D" id="1.10.3720.10">
    <property type="entry name" value="MetI-like"/>
    <property type="match status" value="1"/>
</dbReference>
<keyword evidence="10" id="KW-1185">Reference proteome</keyword>
<keyword evidence="4 7" id="KW-0812">Transmembrane</keyword>
<proteinExistence type="inferred from homology"/>
<dbReference type="EMBL" id="JAJAQC010000015">
    <property type="protein sequence ID" value="MDA0564820.1"/>
    <property type="molecule type" value="Genomic_DNA"/>
</dbReference>
<evidence type="ECO:0000256" key="2">
    <source>
        <dbReference type="ARBA" id="ARBA00022448"/>
    </source>
</evidence>
<dbReference type="GO" id="GO:0031460">
    <property type="term" value="P:glycine betaine transport"/>
    <property type="evidence" value="ECO:0007669"/>
    <property type="project" value="TreeGrafter"/>
</dbReference>
<feature type="transmembrane region" description="Helical" evidence="7">
    <location>
        <begin position="179"/>
        <end position="209"/>
    </location>
</feature>
<dbReference type="Proteomes" id="UP001140076">
    <property type="component" value="Unassembled WGS sequence"/>
</dbReference>